<dbReference type="EMBL" id="DYWV01000051">
    <property type="protein sequence ID" value="HJF39572.1"/>
    <property type="molecule type" value="Genomic_DNA"/>
</dbReference>
<dbReference type="Pfam" id="PF16774">
    <property type="entry name" value="Dit_N"/>
    <property type="match status" value="1"/>
</dbReference>
<evidence type="ECO:0000313" key="3">
    <source>
        <dbReference type="Proteomes" id="UP000749320"/>
    </source>
</evidence>
<protein>
    <submittedName>
        <fullName evidence="2">Phage baseplate protein</fullName>
    </submittedName>
</protein>
<dbReference type="Proteomes" id="UP000749320">
    <property type="component" value="Unassembled WGS sequence"/>
</dbReference>
<dbReference type="AlphaFoldDB" id="A0A921GA01"/>
<feature type="domain" description="Distal tail protein N-terminal" evidence="1">
    <location>
        <begin position="5"/>
        <end position="131"/>
    </location>
</feature>
<evidence type="ECO:0000259" key="1">
    <source>
        <dbReference type="Pfam" id="PF16774"/>
    </source>
</evidence>
<reference evidence="2" key="2">
    <citation type="submission" date="2021-09" db="EMBL/GenBank/DDBJ databases">
        <authorList>
            <person name="Gilroy R."/>
        </authorList>
    </citation>
    <scope>NUCLEOTIDE SEQUENCE</scope>
    <source>
        <strain evidence="2">CHK193-16274</strain>
    </source>
</reference>
<gene>
    <name evidence="2" type="ORF">K8V91_01495</name>
</gene>
<evidence type="ECO:0000313" key="2">
    <source>
        <dbReference type="EMBL" id="HJF39572.1"/>
    </source>
</evidence>
<accession>A0A921GA01</accession>
<reference evidence="2" key="1">
    <citation type="journal article" date="2021" name="PeerJ">
        <title>Extensive microbial diversity within the chicken gut microbiome revealed by metagenomics and culture.</title>
        <authorList>
            <person name="Gilroy R."/>
            <person name="Ravi A."/>
            <person name="Getino M."/>
            <person name="Pursley I."/>
            <person name="Horton D.L."/>
            <person name="Alikhan N.F."/>
            <person name="Baker D."/>
            <person name="Gharbi K."/>
            <person name="Hall N."/>
            <person name="Watson M."/>
            <person name="Adriaenssens E.M."/>
            <person name="Foster-Nyarko E."/>
            <person name="Jarju S."/>
            <person name="Secka A."/>
            <person name="Antonio M."/>
            <person name="Oren A."/>
            <person name="Chaudhuri R.R."/>
            <person name="La Ragione R."/>
            <person name="Hildebrand F."/>
            <person name="Pallen M.J."/>
        </authorList>
    </citation>
    <scope>NUCLEOTIDE SEQUENCE</scope>
    <source>
        <strain evidence="2">CHK193-16274</strain>
    </source>
</reference>
<name>A0A921GA01_9FIRM</name>
<dbReference type="InterPro" id="IPR031899">
    <property type="entry name" value="Dit_N"/>
</dbReference>
<comment type="caution">
    <text evidence="2">The sequence shown here is derived from an EMBL/GenBank/DDBJ whole genome shotgun (WGS) entry which is preliminary data.</text>
</comment>
<organism evidence="2 3">
    <name type="scientific">Thomasclavelia spiroformis</name>
    <dbReference type="NCBI Taxonomy" id="29348"/>
    <lineage>
        <taxon>Bacteria</taxon>
        <taxon>Bacillati</taxon>
        <taxon>Bacillota</taxon>
        <taxon>Erysipelotrichia</taxon>
        <taxon>Erysipelotrichales</taxon>
        <taxon>Coprobacillaceae</taxon>
        <taxon>Thomasclavelia</taxon>
    </lineage>
</organism>
<proteinExistence type="predicted"/>
<sequence>MANKVREFKLVNEKGQTYSLMDIKNYALLTEPDGLGYSYSTSYTKVGEVFINNIKEQEQVQITGICNFLYYENYTNLVNFIESSESLRLSYKIPLKDGSQIEYFKNIEIQSLGKTEKEENGILSCPISFDMTSLWYEQKEYTYDMSAGDNEVRWNFRWGSRFANYNSRKLEFNNTGHTLAPIYLEIDGAVTNPEIIVTDSNGTILFNLLINITIAQYEKFIYSSVDGDIKILKQNVDGTYENLFKQAYIDIENNNIFKLPLGTSNITIQADNEIVSAKLNIYPYYKSI</sequence>